<dbReference type="SFLD" id="SFLDG00358">
    <property type="entry name" value="Main_(cytGST)"/>
    <property type="match status" value="1"/>
</dbReference>
<evidence type="ECO:0000256" key="2">
    <source>
        <dbReference type="ARBA" id="ARBA00022679"/>
    </source>
</evidence>
<dbReference type="Gene3D" id="3.40.30.10">
    <property type="entry name" value="Glutaredoxin"/>
    <property type="match status" value="1"/>
</dbReference>
<proteinExistence type="inferred from homology"/>
<dbReference type="InterPro" id="IPR004045">
    <property type="entry name" value="Glutathione_S-Trfase_N"/>
</dbReference>
<organism evidence="7 8">
    <name type="scientific">Stylosanthes scabra</name>
    <dbReference type="NCBI Taxonomy" id="79078"/>
    <lineage>
        <taxon>Eukaryota</taxon>
        <taxon>Viridiplantae</taxon>
        <taxon>Streptophyta</taxon>
        <taxon>Embryophyta</taxon>
        <taxon>Tracheophyta</taxon>
        <taxon>Spermatophyta</taxon>
        <taxon>Magnoliopsida</taxon>
        <taxon>eudicotyledons</taxon>
        <taxon>Gunneridae</taxon>
        <taxon>Pentapetalae</taxon>
        <taxon>rosids</taxon>
        <taxon>fabids</taxon>
        <taxon>Fabales</taxon>
        <taxon>Fabaceae</taxon>
        <taxon>Papilionoideae</taxon>
        <taxon>50 kb inversion clade</taxon>
        <taxon>dalbergioids sensu lato</taxon>
        <taxon>Dalbergieae</taxon>
        <taxon>Pterocarpus clade</taxon>
        <taxon>Stylosanthes</taxon>
    </lineage>
</organism>
<evidence type="ECO:0000259" key="6">
    <source>
        <dbReference type="PROSITE" id="PS50405"/>
    </source>
</evidence>
<dbReference type="InterPro" id="IPR036282">
    <property type="entry name" value="Glutathione-S-Trfase_C_sf"/>
</dbReference>
<dbReference type="InterPro" id="IPR045074">
    <property type="entry name" value="GST_C_Tau"/>
</dbReference>
<dbReference type="EMBL" id="JASCZI010151331">
    <property type="protein sequence ID" value="MED6172094.1"/>
    <property type="molecule type" value="Genomic_DNA"/>
</dbReference>
<dbReference type="PROSITE" id="PS50404">
    <property type="entry name" value="GST_NTER"/>
    <property type="match status" value="1"/>
</dbReference>
<name>A0ABU6VG56_9FABA</name>
<dbReference type="Pfam" id="PF00043">
    <property type="entry name" value="GST_C"/>
    <property type="match status" value="1"/>
</dbReference>
<dbReference type="SUPFAM" id="SSF52833">
    <property type="entry name" value="Thioredoxin-like"/>
    <property type="match status" value="1"/>
</dbReference>
<dbReference type="Proteomes" id="UP001341840">
    <property type="component" value="Unassembled WGS sequence"/>
</dbReference>
<dbReference type="Pfam" id="PF02798">
    <property type="entry name" value="GST_N"/>
    <property type="match status" value="1"/>
</dbReference>
<dbReference type="InterPro" id="IPR036249">
    <property type="entry name" value="Thioredoxin-like_sf"/>
</dbReference>
<dbReference type="InterPro" id="IPR040079">
    <property type="entry name" value="Glutathione_S-Trfase"/>
</dbReference>
<dbReference type="PANTHER" id="PTHR11260:SF676">
    <property type="entry name" value="GLUTATHIONE S-TRANSFERASE U8"/>
    <property type="match status" value="1"/>
</dbReference>
<comment type="catalytic activity">
    <reaction evidence="3">
        <text>RX + glutathione = an S-substituted glutathione + a halide anion + H(+)</text>
        <dbReference type="Rhea" id="RHEA:16437"/>
        <dbReference type="ChEBI" id="CHEBI:15378"/>
        <dbReference type="ChEBI" id="CHEBI:16042"/>
        <dbReference type="ChEBI" id="CHEBI:17792"/>
        <dbReference type="ChEBI" id="CHEBI:57925"/>
        <dbReference type="ChEBI" id="CHEBI:90779"/>
        <dbReference type="EC" id="2.5.1.18"/>
    </reaction>
</comment>
<dbReference type="InterPro" id="IPR004046">
    <property type="entry name" value="GST_C"/>
</dbReference>
<comment type="caution">
    <text evidence="7">The sequence shown here is derived from an EMBL/GenBank/DDBJ whole genome shotgun (WGS) entry which is preliminary data.</text>
</comment>
<dbReference type="SFLD" id="SFLDS00019">
    <property type="entry name" value="Glutathione_Transferase_(cytos"/>
    <property type="match status" value="1"/>
</dbReference>
<dbReference type="InterPro" id="IPR045073">
    <property type="entry name" value="Omega/Tau-like"/>
</dbReference>
<comment type="similarity">
    <text evidence="4">Belongs to the GST superfamily.</text>
</comment>
<feature type="domain" description="GST C-terminal" evidence="6">
    <location>
        <begin position="90"/>
        <end position="212"/>
    </location>
</feature>
<feature type="domain" description="GST N-terminal" evidence="5">
    <location>
        <begin position="6"/>
        <end position="85"/>
    </location>
</feature>
<keyword evidence="2 7" id="KW-0808">Transferase</keyword>
<reference evidence="7 8" key="1">
    <citation type="journal article" date="2023" name="Plants (Basel)">
        <title>Bridging the Gap: Combining Genomics and Transcriptomics Approaches to Understand Stylosanthes scabra, an Orphan Legume from the Brazilian Caatinga.</title>
        <authorList>
            <person name="Ferreira-Neto J.R.C."/>
            <person name="da Silva M.D."/>
            <person name="Binneck E."/>
            <person name="de Melo N.F."/>
            <person name="da Silva R.H."/>
            <person name="de Melo A.L.T.M."/>
            <person name="Pandolfi V."/>
            <person name="Bustamante F.O."/>
            <person name="Brasileiro-Vidal A.C."/>
            <person name="Benko-Iseppon A.M."/>
        </authorList>
    </citation>
    <scope>NUCLEOTIDE SEQUENCE [LARGE SCALE GENOMIC DNA]</scope>
    <source>
        <tissue evidence="7">Leaves</tissue>
    </source>
</reference>
<accession>A0ABU6VG56</accession>
<dbReference type="PROSITE" id="PS50405">
    <property type="entry name" value="GST_CTER"/>
    <property type="match status" value="1"/>
</dbReference>
<protein>
    <recommendedName>
        <fullName evidence="1">glutathione transferase</fullName>
        <ecNumber evidence="1">2.5.1.18</ecNumber>
    </recommendedName>
</protein>
<gene>
    <name evidence="7" type="primary">HSP26A_11</name>
    <name evidence="7" type="ORF">PIB30_046909</name>
</gene>
<evidence type="ECO:0000256" key="4">
    <source>
        <dbReference type="RuleBase" id="RU003494"/>
    </source>
</evidence>
<evidence type="ECO:0000256" key="1">
    <source>
        <dbReference type="ARBA" id="ARBA00012452"/>
    </source>
</evidence>
<keyword evidence="8" id="KW-1185">Reference proteome</keyword>
<dbReference type="SUPFAM" id="SSF47616">
    <property type="entry name" value="GST C-terminal domain-like"/>
    <property type="match status" value="1"/>
</dbReference>
<dbReference type="PANTHER" id="PTHR11260">
    <property type="entry name" value="GLUTATHIONE S-TRANSFERASE, GST, SUPERFAMILY, GST DOMAIN CONTAINING"/>
    <property type="match status" value="1"/>
</dbReference>
<evidence type="ECO:0000259" key="5">
    <source>
        <dbReference type="PROSITE" id="PS50404"/>
    </source>
</evidence>
<dbReference type="EC" id="2.5.1.18" evidence="1"/>
<sequence>MAANQEDVKLLGAVASPFVFRVQLALKLKGVEYTFVAQDLKNKSEELLKYNPIHKKVPVLVHNEKPINESLVIVEYIDEAWKGYPILPTHPYNRALARFWAKFIDDKVFIASWKSVFTADEEEREKNAKEAVEALQVLENEIKGKFFGGEEPGFVDIAASFIAYWSPLIQEIAGLQLFTSEQFPKLYKWSQEFLNHPIAKEILPPRDPLFALFKARYESLHASK</sequence>
<dbReference type="CDD" id="cd03058">
    <property type="entry name" value="GST_N_Tau"/>
    <property type="match status" value="1"/>
</dbReference>
<evidence type="ECO:0000313" key="7">
    <source>
        <dbReference type="EMBL" id="MED6172094.1"/>
    </source>
</evidence>
<evidence type="ECO:0000313" key="8">
    <source>
        <dbReference type="Proteomes" id="UP001341840"/>
    </source>
</evidence>
<dbReference type="InterPro" id="IPR010987">
    <property type="entry name" value="Glutathione-S-Trfase_C-like"/>
</dbReference>
<dbReference type="Gene3D" id="1.20.1050.10">
    <property type="match status" value="1"/>
</dbReference>
<dbReference type="CDD" id="cd03185">
    <property type="entry name" value="GST_C_Tau"/>
    <property type="match status" value="1"/>
</dbReference>
<dbReference type="GO" id="GO:0004364">
    <property type="term" value="F:glutathione transferase activity"/>
    <property type="evidence" value="ECO:0007669"/>
    <property type="project" value="UniProtKB-EC"/>
</dbReference>
<evidence type="ECO:0000256" key="3">
    <source>
        <dbReference type="ARBA" id="ARBA00047960"/>
    </source>
</evidence>
<dbReference type="SFLD" id="SFLDG01152">
    <property type="entry name" value="Main.3:_Omega-_and_Tau-like"/>
    <property type="match status" value="1"/>
</dbReference>